<sequence length="266" mass="30499">MSLPPQATAREHYPSDLNDAQWELVEPFVRGNPVGPQPVVHPRREVLNAILYVSRTGVQWRYLPHDFPDWQSVYAYFRQWKKDGTLKLVHDVLRSKVRQKAGRSSQPTAGILDSQSVKSDVQAQTRGYDANKKVKGRKRHLLVDTLGLLLVAWIRSADVQDRDATGAVLPLAAEQFPTLQKVWADSAYEGPRVERIAQQAGVEVEIVKRTDPTPGFVVQAKRWIVERTLGWLSRERRLTRDYERTEESCEAFVYTGMIRLMLRRLA</sequence>
<evidence type="ECO:0000259" key="3">
    <source>
        <dbReference type="Pfam" id="PF13340"/>
    </source>
</evidence>
<dbReference type="AlphaFoldDB" id="A0A1I0KFC3"/>
<dbReference type="EMBL" id="FOIJ01000010">
    <property type="protein sequence ID" value="SEU22270.1"/>
    <property type="molecule type" value="Genomic_DNA"/>
</dbReference>
<dbReference type="PANTHER" id="PTHR30007">
    <property type="entry name" value="PHP DOMAIN PROTEIN"/>
    <property type="match status" value="1"/>
</dbReference>
<dbReference type="RefSeq" id="WP_093523268.1">
    <property type="nucleotide sequence ID" value="NZ_FOIJ01000010.1"/>
</dbReference>
<evidence type="ECO:0000256" key="1">
    <source>
        <dbReference type="SAM" id="MobiDB-lite"/>
    </source>
</evidence>
<evidence type="ECO:0000313" key="5">
    <source>
        <dbReference type="Proteomes" id="UP000199181"/>
    </source>
</evidence>
<dbReference type="PANTHER" id="PTHR30007:SF0">
    <property type="entry name" value="TRANSPOSASE"/>
    <property type="match status" value="1"/>
</dbReference>
<dbReference type="PROSITE" id="PS50096">
    <property type="entry name" value="IQ"/>
    <property type="match status" value="1"/>
</dbReference>
<dbReference type="NCBIfam" id="NF033580">
    <property type="entry name" value="transpos_IS5_3"/>
    <property type="match status" value="1"/>
</dbReference>
<feature type="compositionally biased region" description="Polar residues" evidence="1">
    <location>
        <begin position="102"/>
        <end position="118"/>
    </location>
</feature>
<dbReference type="Proteomes" id="UP000199181">
    <property type="component" value="Unassembled WGS sequence"/>
</dbReference>
<dbReference type="GO" id="GO:0004803">
    <property type="term" value="F:transposase activity"/>
    <property type="evidence" value="ECO:0007669"/>
    <property type="project" value="InterPro"/>
</dbReference>
<feature type="domain" description="Insertion element IS402-like" evidence="3">
    <location>
        <begin position="17"/>
        <end position="90"/>
    </location>
</feature>
<proteinExistence type="predicted"/>
<dbReference type="GO" id="GO:0006313">
    <property type="term" value="P:DNA transposition"/>
    <property type="evidence" value="ECO:0007669"/>
    <property type="project" value="InterPro"/>
</dbReference>
<name>A0A1I0KFC3_9BACT</name>
<protein>
    <submittedName>
        <fullName evidence="4">Putative transposase</fullName>
    </submittedName>
</protein>
<evidence type="ECO:0000313" key="4">
    <source>
        <dbReference type="EMBL" id="SEU22270.1"/>
    </source>
</evidence>
<keyword evidence="5" id="KW-1185">Reference proteome</keyword>
<dbReference type="Pfam" id="PF01609">
    <property type="entry name" value="DDE_Tnp_1"/>
    <property type="match status" value="1"/>
</dbReference>
<organism evidence="4 5">
    <name type="scientific">Stigmatella erecta</name>
    <dbReference type="NCBI Taxonomy" id="83460"/>
    <lineage>
        <taxon>Bacteria</taxon>
        <taxon>Pseudomonadati</taxon>
        <taxon>Myxococcota</taxon>
        <taxon>Myxococcia</taxon>
        <taxon>Myxococcales</taxon>
        <taxon>Cystobacterineae</taxon>
        <taxon>Archangiaceae</taxon>
        <taxon>Stigmatella</taxon>
    </lineage>
</organism>
<evidence type="ECO:0000259" key="2">
    <source>
        <dbReference type="Pfam" id="PF01609"/>
    </source>
</evidence>
<gene>
    <name evidence="4" type="ORF">SAMN05443639_110112</name>
</gene>
<dbReference type="Pfam" id="PF13340">
    <property type="entry name" value="DUF4096"/>
    <property type="match status" value="1"/>
</dbReference>
<accession>A0A1I0KFC3</accession>
<dbReference type="GO" id="GO:0003677">
    <property type="term" value="F:DNA binding"/>
    <property type="evidence" value="ECO:0007669"/>
    <property type="project" value="InterPro"/>
</dbReference>
<feature type="region of interest" description="Disordered" evidence="1">
    <location>
        <begin position="99"/>
        <end position="118"/>
    </location>
</feature>
<dbReference type="InterPro" id="IPR025161">
    <property type="entry name" value="IS402-like_dom"/>
</dbReference>
<feature type="domain" description="Transposase IS4-like" evidence="2">
    <location>
        <begin position="106"/>
        <end position="255"/>
    </location>
</feature>
<reference evidence="5" key="1">
    <citation type="submission" date="2016-10" db="EMBL/GenBank/DDBJ databases">
        <authorList>
            <person name="Varghese N."/>
            <person name="Submissions S."/>
        </authorList>
    </citation>
    <scope>NUCLEOTIDE SEQUENCE [LARGE SCALE GENOMIC DNA]</scope>
    <source>
        <strain evidence="5">DSM 16858</strain>
    </source>
</reference>
<dbReference type="InterPro" id="IPR002559">
    <property type="entry name" value="Transposase_11"/>
</dbReference>